<dbReference type="PROSITE" id="PS50089">
    <property type="entry name" value="ZF_RING_2"/>
    <property type="match status" value="1"/>
</dbReference>
<feature type="compositionally biased region" description="Polar residues" evidence="11">
    <location>
        <begin position="132"/>
        <end position="142"/>
    </location>
</feature>
<dbReference type="SMART" id="SM00438">
    <property type="entry name" value="ZnF_NFX"/>
    <property type="match status" value="9"/>
</dbReference>
<evidence type="ECO:0000259" key="14">
    <source>
        <dbReference type="PROSITE" id="PS51061"/>
    </source>
</evidence>
<dbReference type="EMBL" id="CAJNOJ010000005">
    <property type="protein sequence ID" value="CAF0748974.1"/>
    <property type="molecule type" value="Genomic_DNA"/>
</dbReference>
<dbReference type="InterPro" id="IPR006685">
    <property type="entry name" value="MscS_channel_2nd"/>
</dbReference>
<dbReference type="SMART" id="SM00393">
    <property type="entry name" value="R3H"/>
    <property type="match status" value="1"/>
</dbReference>
<feature type="compositionally biased region" description="Low complexity" evidence="11">
    <location>
        <begin position="40"/>
        <end position="50"/>
    </location>
</feature>
<dbReference type="PROSITE" id="PS51061">
    <property type="entry name" value="R3H"/>
    <property type="match status" value="1"/>
</dbReference>
<dbReference type="Gene3D" id="1.10.287.1260">
    <property type="match status" value="1"/>
</dbReference>
<sequence>MRHILLVSCYPTKKPFSLTMTESFAQSDYPENLHLEDTYSNSASNNNTNNHNRRQKRRPMQTSSQDARYSHRSYQQQQQQQSWYPPNAYYEQQYYSSQPARAGGHFNHNYQHHYQPQPQYRRGQQRHAAPSRQINQQVTNRPSSHHTSGRSTGEVENLRSTLIEQLLENTYECMICIIKINRDEEIWSCDVCYKMFHLTCIRKWANSEESGTDKNWRCPGCQYSYSSHPNYKCFCHKRTNPVFQPGEIPHSCGERCAKRLNTKSNDCNHHCTELCHPGPCPTCTTMVKRSCLCGRESQTIMCSSNSLIKCENKCGKLKSCQHHYCELVCHPRECEPCDHLVKQVCSSHGTEREVPCTVETGDRKIYTCGEICEKLLECGQHRCTKICHDGPCTDCLFLPENCKTCACGKTTMDNQQRMSCIDPLPTCDKPCDKILSCGPVGDRHRCSAQCHNGPCPPCKKESTLQCRCGQLSKSTTCIEAVQYDPIKNPFCCERRCNRKKLCGKHRCNELCCDRDIHVCELVCGKPLNCGIHTCEELCHKNPCRKCPINVYDELSCRCGQTVLQPPIECGTKPPSCNYKCNRTHACDHPVYHSCHNDDECPPCTHLVSKMCVGEHTLRNNVPCHLKEVLCGLPCGKPLSCGVHTCQRACHSGPCQANDQKCTQLCSIKRRECGHPCNLQCHGREPCPSTTCREKVEVRCPCGRLVKDVVCNIKSSKASEDKDDADLTQSLVQALSVRTIDLSLARKQKPAQPAPLECDDDCRIIQRNKNLAQALSINTEESRQSTVVYTDFLRDYAKKNLEFVQGIERQLGQLVEETQRHRVSKRCYSFKPMKINERHVVHELASFYGLETHSMDPEPHRNVVAYASYGVCKIPITLLKPSNYLICAINSKMYCRSLILLSQLSINRAHVFNRCVIASCNHPLLFPSQQQHRFLAQNTASKPAPGRVRRFFRWITGRSKPIETKTINFAASPTPPATTMQRVKRFLALSPPIERLLLHSRIIENEDLARLISKTVAVTIYAFISVSALGTLGVDTKPLLAGIGITGFTIGFALKEVATNFISGIFLVISKPFVRGCRIKIHGSGGGIEGLVHYIDVRYVHLKTKDRKPLWLSSIEILNLLFSISSGGVIMVPSAVVYTNPFTVFPADDDANAGFIDMTKPPSSDPTKQPTEPVPDISKISHSKETKLQMKLTTEPAGSFKKAPFNEKL</sequence>
<feature type="region of interest" description="Disordered" evidence="11">
    <location>
        <begin position="100"/>
        <end position="156"/>
    </location>
</feature>
<dbReference type="GO" id="GO:0005634">
    <property type="term" value="C:nucleus"/>
    <property type="evidence" value="ECO:0007669"/>
    <property type="project" value="UniProtKB-SubCell"/>
</dbReference>
<dbReference type="OrthoDB" id="6512771at2759"/>
<evidence type="ECO:0000313" key="16">
    <source>
        <dbReference type="Proteomes" id="UP000663852"/>
    </source>
</evidence>
<organism evidence="15 16">
    <name type="scientific">Adineta ricciae</name>
    <name type="common">Rotifer</name>
    <dbReference type="NCBI Taxonomy" id="249248"/>
    <lineage>
        <taxon>Eukaryota</taxon>
        <taxon>Metazoa</taxon>
        <taxon>Spiralia</taxon>
        <taxon>Gnathifera</taxon>
        <taxon>Rotifera</taxon>
        <taxon>Eurotatoria</taxon>
        <taxon>Bdelloidea</taxon>
        <taxon>Adinetida</taxon>
        <taxon>Adinetidae</taxon>
        <taxon>Adineta</taxon>
    </lineage>
</organism>
<dbReference type="SUPFAM" id="SSF82861">
    <property type="entry name" value="Mechanosensitive channel protein MscS (YggB), transmembrane region"/>
    <property type="match status" value="1"/>
</dbReference>
<dbReference type="AlphaFoldDB" id="A0A813PC47"/>
<dbReference type="PROSITE" id="PS01359">
    <property type="entry name" value="ZF_PHD_1"/>
    <property type="match status" value="1"/>
</dbReference>
<evidence type="ECO:0000256" key="1">
    <source>
        <dbReference type="ARBA" id="ARBA00004123"/>
    </source>
</evidence>
<dbReference type="Pfam" id="PF21088">
    <property type="entry name" value="MS_channel_1st"/>
    <property type="match status" value="1"/>
</dbReference>
<dbReference type="GO" id="GO:0000122">
    <property type="term" value="P:negative regulation of transcription by RNA polymerase II"/>
    <property type="evidence" value="ECO:0007669"/>
    <property type="project" value="TreeGrafter"/>
</dbReference>
<dbReference type="InterPro" id="IPR019786">
    <property type="entry name" value="Zinc_finger_PHD-type_CS"/>
</dbReference>
<dbReference type="PANTHER" id="PTHR12360">
    <property type="entry name" value="NUCLEAR TRANSCRIPTION FACTOR, X-BOX BINDING 1 NFX1"/>
    <property type="match status" value="1"/>
</dbReference>
<evidence type="ECO:0000313" key="15">
    <source>
        <dbReference type="EMBL" id="CAF0748974.1"/>
    </source>
</evidence>
<feature type="domain" description="PHD-type" evidence="12">
    <location>
        <begin position="170"/>
        <end position="224"/>
    </location>
</feature>
<comment type="subcellular location">
    <subcellularLocation>
        <location evidence="1">Nucleus</location>
    </subcellularLocation>
</comment>
<feature type="domain" description="RING-type" evidence="13">
    <location>
        <begin position="173"/>
        <end position="222"/>
    </location>
</feature>
<dbReference type="PANTHER" id="PTHR12360:SF12">
    <property type="entry name" value="TRANSCRIPTIONAL REPRESSOR NF-X1"/>
    <property type="match status" value="1"/>
</dbReference>
<keyword evidence="7" id="KW-0805">Transcription regulation</keyword>
<accession>A0A813PC47</accession>
<dbReference type="Proteomes" id="UP000663852">
    <property type="component" value="Unassembled WGS sequence"/>
</dbReference>
<dbReference type="GO" id="GO:0000977">
    <property type="term" value="F:RNA polymerase II transcription regulatory region sequence-specific DNA binding"/>
    <property type="evidence" value="ECO:0007669"/>
    <property type="project" value="TreeGrafter"/>
</dbReference>
<dbReference type="InterPro" id="IPR011014">
    <property type="entry name" value="MscS_channel_TM-2"/>
</dbReference>
<keyword evidence="6" id="KW-0862">Zinc</keyword>
<keyword evidence="4" id="KW-0677">Repeat</keyword>
<dbReference type="InterPro" id="IPR034078">
    <property type="entry name" value="NFX1_fam"/>
</dbReference>
<dbReference type="Pfam" id="PF01424">
    <property type="entry name" value="R3H"/>
    <property type="match status" value="1"/>
</dbReference>
<protein>
    <recommendedName>
        <fullName evidence="17">Transcriptional repressor NF-X1</fullName>
    </recommendedName>
</protein>
<keyword evidence="5 10" id="KW-0863">Zinc-finger</keyword>
<reference evidence="15" key="1">
    <citation type="submission" date="2021-02" db="EMBL/GenBank/DDBJ databases">
        <authorList>
            <person name="Nowell W R."/>
        </authorList>
    </citation>
    <scope>NUCLEOTIDE SEQUENCE</scope>
</reference>
<dbReference type="GO" id="GO:0016020">
    <property type="term" value="C:membrane"/>
    <property type="evidence" value="ECO:0007669"/>
    <property type="project" value="InterPro"/>
</dbReference>
<dbReference type="InterPro" id="IPR000967">
    <property type="entry name" value="Znf_NFX1"/>
</dbReference>
<feature type="compositionally biased region" description="Polar residues" evidence="11">
    <location>
        <begin position="1160"/>
        <end position="1169"/>
    </location>
</feature>
<evidence type="ECO:0000256" key="3">
    <source>
        <dbReference type="ARBA" id="ARBA00022723"/>
    </source>
</evidence>
<feature type="compositionally biased region" description="Low complexity" evidence="11">
    <location>
        <begin position="107"/>
        <end position="122"/>
    </location>
</feature>
<dbReference type="Gene3D" id="3.30.1370.50">
    <property type="entry name" value="R3H-like domain"/>
    <property type="match status" value="1"/>
</dbReference>
<evidence type="ECO:0000259" key="12">
    <source>
        <dbReference type="PROSITE" id="PS50016"/>
    </source>
</evidence>
<evidence type="ECO:0000256" key="6">
    <source>
        <dbReference type="ARBA" id="ARBA00022833"/>
    </source>
</evidence>
<dbReference type="InterPro" id="IPR036867">
    <property type="entry name" value="R3H_dom_sf"/>
</dbReference>
<dbReference type="PROSITE" id="PS50016">
    <property type="entry name" value="ZF_PHD_2"/>
    <property type="match status" value="1"/>
</dbReference>
<name>A0A813PC47_ADIRI</name>
<evidence type="ECO:0000256" key="5">
    <source>
        <dbReference type="ARBA" id="ARBA00022771"/>
    </source>
</evidence>
<dbReference type="GO" id="GO:0000981">
    <property type="term" value="F:DNA-binding transcription factor activity, RNA polymerase II-specific"/>
    <property type="evidence" value="ECO:0007669"/>
    <property type="project" value="TreeGrafter"/>
</dbReference>
<evidence type="ECO:0008006" key="17">
    <source>
        <dbReference type="Google" id="ProtNLM"/>
    </source>
</evidence>
<dbReference type="Pfam" id="PF00924">
    <property type="entry name" value="MS_channel_2nd"/>
    <property type="match status" value="1"/>
</dbReference>
<gene>
    <name evidence="15" type="ORF">EDS130_LOCUS2171</name>
</gene>
<keyword evidence="9" id="KW-0539">Nucleus</keyword>
<dbReference type="InterPro" id="IPR001374">
    <property type="entry name" value="R3H_dom"/>
</dbReference>
<comment type="similarity">
    <text evidence="2">Belongs to the NFX1 family.</text>
</comment>
<dbReference type="GO" id="GO:0055085">
    <property type="term" value="P:transmembrane transport"/>
    <property type="evidence" value="ECO:0007669"/>
    <property type="project" value="InterPro"/>
</dbReference>
<feature type="region of interest" description="Disordered" evidence="11">
    <location>
        <begin position="1155"/>
        <end position="1208"/>
    </location>
</feature>
<dbReference type="SUPFAM" id="SSF50182">
    <property type="entry name" value="Sm-like ribonucleoproteins"/>
    <property type="match status" value="1"/>
</dbReference>
<dbReference type="InterPro" id="IPR001841">
    <property type="entry name" value="Znf_RING"/>
</dbReference>
<dbReference type="InterPro" id="IPR019787">
    <property type="entry name" value="Znf_PHD-finger"/>
</dbReference>
<evidence type="ECO:0000259" key="13">
    <source>
        <dbReference type="PROSITE" id="PS50089"/>
    </source>
</evidence>
<feature type="domain" description="R3H" evidence="14">
    <location>
        <begin position="800"/>
        <end position="868"/>
    </location>
</feature>
<dbReference type="SUPFAM" id="SSF57850">
    <property type="entry name" value="RING/U-box"/>
    <property type="match status" value="1"/>
</dbReference>
<evidence type="ECO:0000256" key="7">
    <source>
        <dbReference type="ARBA" id="ARBA00023015"/>
    </source>
</evidence>
<evidence type="ECO:0000256" key="4">
    <source>
        <dbReference type="ARBA" id="ARBA00022737"/>
    </source>
</evidence>
<comment type="caution">
    <text evidence="15">The sequence shown here is derived from an EMBL/GenBank/DDBJ whole genome shotgun (WGS) entry which is preliminary data.</text>
</comment>
<evidence type="ECO:0000256" key="10">
    <source>
        <dbReference type="PROSITE-ProRule" id="PRU00175"/>
    </source>
</evidence>
<evidence type="ECO:0000256" key="9">
    <source>
        <dbReference type="ARBA" id="ARBA00023242"/>
    </source>
</evidence>
<feature type="region of interest" description="Disordered" evidence="11">
    <location>
        <begin position="36"/>
        <end position="82"/>
    </location>
</feature>
<evidence type="ECO:0000256" key="11">
    <source>
        <dbReference type="SAM" id="MobiDB-lite"/>
    </source>
</evidence>
<dbReference type="InterPro" id="IPR049142">
    <property type="entry name" value="MS_channel_1st"/>
</dbReference>
<keyword evidence="8" id="KW-0804">Transcription</keyword>
<keyword evidence="3" id="KW-0479">Metal-binding</keyword>
<dbReference type="SUPFAM" id="SSF82708">
    <property type="entry name" value="R3H domain"/>
    <property type="match status" value="1"/>
</dbReference>
<proteinExistence type="inferred from homology"/>
<dbReference type="CDD" id="cd16492">
    <property type="entry name" value="RING-CH-C4HC3_NFX1-like"/>
    <property type="match status" value="1"/>
</dbReference>
<dbReference type="GO" id="GO:0008270">
    <property type="term" value="F:zinc ion binding"/>
    <property type="evidence" value="ECO:0007669"/>
    <property type="project" value="UniProtKB-KW"/>
</dbReference>
<evidence type="ECO:0000256" key="2">
    <source>
        <dbReference type="ARBA" id="ARBA00007269"/>
    </source>
</evidence>
<dbReference type="CDD" id="cd06008">
    <property type="entry name" value="NF-X1-zinc-finger"/>
    <property type="match status" value="6"/>
</dbReference>
<dbReference type="Pfam" id="PF01422">
    <property type="entry name" value="zf-NF-X1"/>
    <property type="match status" value="7"/>
</dbReference>
<dbReference type="InterPro" id="IPR010920">
    <property type="entry name" value="LSM_dom_sf"/>
</dbReference>
<evidence type="ECO:0000256" key="8">
    <source>
        <dbReference type="ARBA" id="ARBA00023163"/>
    </source>
</evidence>